<dbReference type="Pfam" id="PF23238">
    <property type="entry name" value="DUF7068"/>
    <property type="match status" value="1"/>
</dbReference>
<dbReference type="InterPro" id="IPR029058">
    <property type="entry name" value="AB_hydrolase_fold"/>
</dbReference>
<dbReference type="Pfam" id="PF05729">
    <property type="entry name" value="NACHT"/>
    <property type="match status" value="1"/>
</dbReference>
<gene>
    <name evidence="2" type="ORF">AK830_g10416</name>
</gene>
<dbReference type="InterPro" id="IPR011989">
    <property type="entry name" value="ARM-like"/>
</dbReference>
<organism evidence="2 3">
    <name type="scientific">Neonectria ditissima</name>
    <dbReference type="NCBI Taxonomy" id="78410"/>
    <lineage>
        <taxon>Eukaryota</taxon>
        <taxon>Fungi</taxon>
        <taxon>Dikarya</taxon>
        <taxon>Ascomycota</taxon>
        <taxon>Pezizomycotina</taxon>
        <taxon>Sordariomycetes</taxon>
        <taxon>Hypocreomycetidae</taxon>
        <taxon>Hypocreales</taxon>
        <taxon>Nectriaceae</taxon>
        <taxon>Neonectria</taxon>
    </lineage>
</organism>
<keyword evidence="3" id="KW-1185">Reference proteome</keyword>
<dbReference type="SUPFAM" id="SSF52540">
    <property type="entry name" value="P-loop containing nucleoside triphosphate hydrolases"/>
    <property type="match status" value="1"/>
</dbReference>
<dbReference type="InterPro" id="IPR007111">
    <property type="entry name" value="NACHT_NTPase"/>
</dbReference>
<reference evidence="2 3" key="1">
    <citation type="submission" date="2015-09" db="EMBL/GenBank/DDBJ databases">
        <title>Draft genome of a European isolate of the apple canker pathogen Neonectria ditissima.</title>
        <authorList>
            <person name="Gomez-Cortecero A."/>
            <person name="Harrison R.J."/>
            <person name="Armitage A.D."/>
        </authorList>
    </citation>
    <scope>NUCLEOTIDE SEQUENCE [LARGE SCALE GENOMIC DNA]</scope>
    <source>
        <strain evidence="2 3">R09/05</strain>
    </source>
</reference>
<dbReference type="Gene3D" id="3.40.50.1820">
    <property type="entry name" value="alpha/beta hydrolase"/>
    <property type="match status" value="1"/>
</dbReference>
<dbReference type="OrthoDB" id="427518at2759"/>
<comment type="caution">
    <text evidence="2">The sequence shown here is derived from an EMBL/GenBank/DDBJ whole genome shotgun (WGS) entry which is preliminary data.</text>
</comment>
<proteinExistence type="predicted"/>
<evidence type="ECO:0000259" key="1">
    <source>
        <dbReference type="PROSITE" id="PS50837"/>
    </source>
</evidence>
<protein>
    <recommendedName>
        <fullName evidence="1">NACHT domain-containing protein</fullName>
    </recommendedName>
</protein>
<dbReference type="Gene3D" id="1.25.10.10">
    <property type="entry name" value="Leucine-rich Repeat Variant"/>
    <property type="match status" value="3"/>
</dbReference>
<dbReference type="PROSITE" id="PS50837">
    <property type="entry name" value="NACHT"/>
    <property type="match status" value="1"/>
</dbReference>
<sequence length="1442" mass="163068">MAEPWRGVRLEQVNTTDVGEAEPDVDIIAVHGLDAKSPNTWTWRPKDSNKPSVNWLADSYMLPALVQRVRIFTCDWPADLFQDSGSTPWTVEEFARRLLAGIQSMRHADGQSRDRPILFIASCLGGIILMKALVMADNPQSGYVSIRNATRGIVFLATPFRGTAFQDVAAWTEPFLKAWASLQHRSVTQLLNSVKGSTFDLEELVRAFTRLSQDKDRPCQVQTFYEKMTTILQSRVLPPYLLPLFGQAKLILKKIREGRPLEQADAWIRKHHYTADKLKIDRLSGAQLPMDQCYINLAIVEQVGHAANKDGPQAESFPFSLLARQKVVTPDKTIQVKLATMFNERQLNGQALQPRRILIRGRAGVGKTTLCKKIIHEFYRGTWSEWTKTFDRVLWIPLRNLKLPERQEPGYNFERLFKHEYFSLPTSRPDLARELSHALTIKDNKTLFLLDGLDEVSQDLGGASDMFRFLKELLKQPNVIITSRPSVKTPSGMDLELETIGFYSNQVDAYLDADPEIKSRANEVRSFLKKHRLIQGLVRIPIQLDALCYIWDDFDHGTAPDTMSGVYRAIEQRLWKKDAVRLGKISEALARSACSLEIEHTVETEIALLEFVAFNGMHSNVIEFTPAHQVETIRKFQRFLPLLLSATLARLSFLRASDSSPKVKNQSYHFSHLTFQEYFAARYFVRQWEAAEPLEHVLGNSQTKVDIDPVKFLKKHKYTARYDILWRFVAGLLSTKYQKALFQAIEEEPLDLLGPTHQRLVMHCLSEVPNDMPLRPHLEKRLMEWLLFECSFQESAQFSMEMEFPEPALRAALQEGSDDAKIKILVSLERRPILSPSFNELAPSLLGDGTASAVRIQVLRLLETFRTDLDSNLLAAIVKGLGDEHWDVRPICLVLLQQYSGLSKEIITAVAQRLGDEHDFVRAGALRVLQKQLSLSNGVLITIVRRLANKDEDLWVREIAREVLEEKSSLADKVLTRAVQQLGDEHPSTRKSALNILQGWASLSEDILVSVVKRLNEEHLSIRQAALKVLGRQSSLSEETLTVVTQLLENEHTKTRETALEVLRWGRKLSDEVLQALIQLLHDKQSSIQRAALDVLQKQSSLSDEIQKAVVQQLHNNPSSVRRAALDILQYQSSLSNGTLKAVVQQLQDKQPSIRKVVLGVLQNQSSLSGEILEAVVQQLHDKQSSIRCAALDVLIVQSRLSNGLLKAVVQQLHDKDSRTRVAALAVLQKQPSLCDEALTSIVQWHDNEDQIVQLATLEILQNQPSLSNEIILAIAQQHGNEHQTVRLATLKVLQKQPSLSDKILEAVIVQRLGDENSDVQRTALCILHKQSVLPGDTLATVARMLQLGGILGGLAERVLRKHEAFYSSLLNGPHLGPLFQVLMHRAFKQQWSWYIEDGRSCINMPDGMRSADIEDLEEFMDTVIKARPSGIPLMVQDQSEN</sequence>
<dbReference type="EMBL" id="LKCW01000216">
    <property type="protein sequence ID" value="KPM36166.1"/>
    <property type="molecule type" value="Genomic_DNA"/>
</dbReference>
<dbReference type="InterPro" id="IPR016024">
    <property type="entry name" value="ARM-type_fold"/>
</dbReference>
<dbReference type="InterPro" id="IPR055496">
    <property type="entry name" value="DUF7068"/>
</dbReference>
<evidence type="ECO:0000313" key="2">
    <source>
        <dbReference type="EMBL" id="KPM36166.1"/>
    </source>
</evidence>
<dbReference type="Pfam" id="PF13646">
    <property type="entry name" value="HEAT_2"/>
    <property type="match status" value="1"/>
</dbReference>
<dbReference type="Gene3D" id="3.40.50.300">
    <property type="entry name" value="P-loop containing nucleotide triphosphate hydrolases"/>
    <property type="match status" value="1"/>
</dbReference>
<dbReference type="SMART" id="SM00382">
    <property type="entry name" value="AAA"/>
    <property type="match status" value="1"/>
</dbReference>
<feature type="domain" description="NACHT" evidence="1">
    <location>
        <begin position="355"/>
        <end position="486"/>
    </location>
</feature>
<dbReference type="PANTHER" id="PTHR46844">
    <property type="entry name" value="SLR5058 PROTEIN"/>
    <property type="match status" value="1"/>
</dbReference>
<name>A0A0P7ATH2_9HYPO</name>
<evidence type="ECO:0000313" key="3">
    <source>
        <dbReference type="Proteomes" id="UP000050424"/>
    </source>
</evidence>
<dbReference type="InterPro" id="IPR003593">
    <property type="entry name" value="AAA+_ATPase"/>
</dbReference>
<accession>A0A0P7ATH2</accession>
<dbReference type="PANTHER" id="PTHR46844:SF1">
    <property type="entry name" value="SLR5058 PROTEIN"/>
    <property type="match status" value="1"/>
</dbReference>
<dbReference type="Proteomes" id="UP000050424">
    <property type="component" value="Unassembled WGS sequence"/>
</dbReference>
<dbReference type="SUPFAM" id="SSF48371">
    <property type="entry name" value="ARM repeat"/>
    <property type="match status" value="1"/>
</dbReference>
<dbReference type="SUPFAM" id="SSF53474">
    <property type="entry name" value="alpha/beta-Hydrolases"/>
    <property type="match status" value="1"/>
</dbReference>
<dbReference type="InterPro" id="IPR027417">
    <property type="entry name" value="P-loop_NTPase"/>
</dbReference>